<feature type="transmembrane region" description="Helical" evidence="1">
    <location>
        <begin position="145"/>
        <end position="163"/>
    </location>
</feature>
<dbReference type="InterPro" id="IPR025238">
    <property type="entry name" value="DUF4184"/>
</dbReference>
<proteinExistence type="predicted"/>
<dbReference type="OrthoDB" id="8481923at2"/>
<evidence type="ECO:0000313" key="2">
    <source>
        <dbReference type="EMBL" id="AXG79905.1"/>
    </source>
</evidence>
<dbReference type="Pfam" id="PF13803">
    <property type="entry name" value="DUF4184"/>
    <property type="match status" value="1"/>
</dbReference>
<protein>
    <submittedName>
        <fullName evidence="2">DUF4184 family protein</fullName>
    </submittedName>
</protein>
<accession>A0A345HT81</accession>
<evidence type="ECO:0000256" key="1">
    <source>
        <dbReference type="SAM" id="Phobius"/>
    </source>
</evidence>
<gene>
    <name evidence="2" type="ORF">DVK44_22135</name>
</gene>
<keyword evidence="3" id="KW-1185">Reference proteome</keyword>
<name>A0A345HT81_9ACTN</name>
<feature type="transmembrane region" description="Helical" evidence="1">
    <location>
        <begin position="86"/>
        <end position="105"/>
    </location>
</feature>
<keyword evidence="1" id="KW-0472">Membrane</keyword>
<dbReference type="RefSeq" id="WP_114661230.1">
    <property type="nucleotide sequence ID" value="NZ_CP031194.1"/>
</dbReference>
<keyword evidence="1" id="KW-0812">Transmembrane</keyword>
<reference evidence="3" key="1">
    <citation type="submission" date="2018-07" db="EMBL/GenBank/DDBJ databases">
        <authorList>
            <person name="Zhao J."/>
        </authorList>
    </citation>
    <scope>NUCLEOTIDE SEQUENCE [LARGE SCALE GENOMIC DNA]</scope>
    <source>
        <strain evidence="3">GSSD-12</strain>
    </source>
</reference>
<sequence length="339" mass="36224">MAYRALSHARAECPVDPFHRKITELPFTLSHPAAVLPFLRPPFVPAALVAGAIAPDAPYFLGVLGVSSTSAEDWYGPLLNATETHSFVVGPLVGLPFTLALVAAYRMLRAPVTALLPAGLRLPTPTPTPKPDPVPGGRARARAGYALWLLISAVIGIVTHLVWDSFTHGDGFVVTHVALLRAEMPGGLRAARLLQYASTAFGLAAIGLHLWRRTRNCPSTPTAPGTPATRLSPAARWTTVALLVASPALGATIHARADFDAYRHITEVDYSRPTTINQNDGTSETTYPEKPTLAPWPTVAEGVLTGATKRAGAAFTVALLLYATTWQLSTRLQRARLRS</sequence>
<dbReference type="Proteomes" id="UP000253868">
    <property type="component" value="Chromosome"/>
</dbReference>
<dbReference type="KEGG" id="spad:DVK44_22135"/>
<organism evidence="2 3">
    <name type="scientific">Streptomyces paludis</name>
    <dbReference type="NCBI Taxonomy" id="2282738"/>
    <lineage>
        <taxon>Bacteria</taxon>
        <taxon>Bacillati</taxon>
        <taxon>Actinomycetota</taxon>
        <taxon>Actinomycetes</taxon>
        <taxon>Kitasatosporales</taxon>
        <taxon>Streptomycetaceae</taxon>
        <taxon>Streptomyces</taxon>
    </lineage>
</organism>
<keyword evidence="1" id="KW-1133">Transmembrane helix</keyword>
<feature type="transmembrane region" description="Helical" evidence="1">
    <location>
        <begin position="43"/>
        <end position="66"/>
    </location>
</feature>
<feature type="transmembrane region" description="Helical" evidence="1">
    <location>
        <begin position="193"/>
        <end position="211"/>
    </location>
</feature>
<dbReference type="AlphaFoldDB" id="A0A345HT81"/>
<dbReference type="EMBL" id="CP031194">
    <property type="protein sequence ID" value="AXG79905.1"/>
    <property type="molecule type" value="Genomic_DNA"/>
</dbReference>
<evidence type="ECO:0000313" key="3">
    <source>
        <dbReference type="Proteomes" id="UP000253868"/>
    </source>
</evidence>